<keyword evidence="1" id="KW-0472">Membrane</keyword>
<keyword evidence="1" id="KW-0812">Transmembrane</keyword>
<evidence type="ECO:0000313" key="3">
    <source>
        <dbReference type="Proteomes" id="UP000030848"/>
    </source>
</evidence>
<feature type="transmembrane region" description="Helical" evidence="1">
    <location>
        <begin position="49"/>
        <end position="71"/>
    </location>
</feature>
<sequence length="72" mass="7853">MLLTFISGMIVMIGYIMIGGFGIFLGLVGVVFILVWWKERHGRVLPRNLPGTSLALLFVTSLVLFGLAALMA</sequence>
<evidence type="ECO:0000256" key="1">
    <source>
        <dbReference type="SAM" id="Phobius"/>
    </source>
</evidence>
<keyword evidence="1" id="KW-1133">Transmembrane helix</keyword>
<accession>A0A837DBW6</accession>
<dbReference type="Proteomes" id="UP000030848">
    <property type="component" value="Unassembled WGS sequence"/>
</dbReference>
<name>A0A837DBW6_9PSEU</name>
<evidence type="ECO:0000313" key="2">
    <source>
        <dbReference type="EMBL" id="KHF45389.1"/>
    </source>
</evidence>
<protein>
    <submittedName>
        <fullName evidence="2">Uncharacterized protein</fullName>
    </submittedName>
</protein>
<comment type="caution">
    <text evidence="2">The sequence shown here is derived from an EMBL/GenBank/DDBJ whole genome shotgun (WGS) entry which is preliminary data.</text>
</comment>
<gene>
    <name evidence="2" type="ORF">MINT15_06060</name>
</gene>
<organism evidence="2 3">
    <name type="scientific">Saccharomonospora viridis</name>
    <dbReference type="NCBI Taxonomy" id="1852"/>
    <lineage>
        <taxon>Bacteria</taxon>
        <taxon>Bacillati</taxon>
        <taxon>Actinomycetota</taxon>
        <taxon>Actinomycetes</taxon>
        <taxon>Pseudonocardiales</taxon>
        <taxon>Pseudonocardiaceae</taxon>
        <taxon>Saccharomonospora</taxon>
    </lineage>
</organism>
<proteinExistence type="predicted"/>
<feature type="transmembrane region" description="Helical" evidence="1">
    <location>
        <begin position="12"/>
        <end position="37"/>
    </location>
</feature>
<dbReference type="EMBL" id="JRZE01000002">
    <property type="protein sequence ID" value="KHF45389.1"/>
    <property type="molecule type" value="Genomic_DNA"/>
</dbReference>
<dbReference type="AlphaFoldDB" id="A0A837DBW6"/>
<reference evidence="2 3" key="1">
    <citation type="submission" date="2014-10" db="EMBL/GenBank/DDBJ databases">
        <title>Genome sequence of Micropolyspora internatus JCM3315.</title>
        <authorList>
            <person name="Shin S.-K."/>
            <person name="Yi H."/>
        </authorList>
    </citation>
    <scope>NUCLEOTIDE SEQUENCE [LARGE SCALE GENOMIC DNA]</scope>
    <source>
        <strain evidence="2 3">JCM 3315</strain>
    </source>
</reference>